<reference evidence="2 3" key="1">
    <citation type="submission" date="2019-06" db="EMBL/GenBank/DDBJ databases">
        <title>Discovery of a novel chromosome fission-fusion reversal in muntjac.</title>
        <authorList>
            <person name="Mudd A.B."/>
            <person name="Bredeson J.V."/>
            <person name="Baum R."/>
            <person name="Hockemeyer D."/>
            <person name="Rokhsar D.S."/>
        </authorList>
    </citation>
    <scope>NUCLEOTIDE SEQUENCE [LARGE SCALE GENOMIC DNA]</scope>
    <source>
        <strain evidence="2">UCam_UCB_Mr</strain>
        <tissue evidence="2">Fibroblast cell line</tissue>
    </source>
</reference>
<accession>A0A5N3W0H3</accession>
<proteinExistence type="predicted"/>
<keyword evidence="3" id="KW-1185">Reference proteome</keyword>
<dbReference type="Proteomes" id="UP000326062">
    <property type="component" value="Chromosome 22"/>
</dbReference>
<organism evidence="2 3">
    <name type="scientific">Muntiacus reevesi</name>
    <name type="common">Reeves' muntjac</name>
    <name type="synonym">Cervus reevesi</name>
    <dbReference type="NCBI Taxonomy" id="9886"/>
    <lineage>
        <taxon>Eukaryota</taxon>
        <taxon>Metazoa</taxon>
        <taxon>Chordata</taxon>
        <taxon>Craniata</taxon>
        <taxon>Vertebrata</taxon>
        <taxon>Euteleostomi</taxon>
        <taxon>Mammalia</taxon>
        <taxon>Eutheria</taxon>
        <taxon>Laurasiatheria</taxon>
        <taxon>Artiodactyla</taxon>
        <taxon>Ruminantia</taxon>
        <taxon>Pecora</taxon>
        <taxon>Cervidae</taxon>
        <taxon>Muntiacinae</taxon>
        <taxon>Muntiacus</taxon>
    </lineage>
</organism>
<name>A0A5N3W0H3_MUNRE</name>
<comment type="caution">
    <text evidence="2">The sequence shown here is derived from an EMBL/GenBank/DDBJ whole genome shotgun (WGS) entry which is preliminary data.</text>
</comment>
<evidence type="ECO:0000313" key="3">
    <source>
        <dbReference type="Proteomes" id="UP000326062"/>
    </source>
</evidence>
<feature type="region of interest" description="Disordered" evidence="1">
    <location>
        <begin position="97"/>
        <end position="129"/>
    </location>
</feature>
<protein>
    <submittedName>
        <fullName evidence="2">Uncharacterized protein</fullName>
    </submittedName>
</protein>
<evidence type="ECO:0000256" key="1">
    <source>
        <dbReference type="SAM" id="MobiDB-lite"/>
    </source>
</evidence>
<feature type="non-terminal residue" evidence="2">
    <location>
        <position position="1"/>
    </location>
</feature>
<dbReference type="AlphaFoldDB" id="A0A5N3W0H3"/>
<gene>
    <name evidence="2" type="ORF">FD755_022518</name>
</gene>
<sequence>HRNGTKKSHSGFPLQSRTCFTEKHNKKGVKKAQANNTKAMNARVEAVKALVKPKEVKPKIPKGGSCKLSRLAYTAHPKHRKPTHACITKAKAKVTTAGAAATPTPAQAQALKGARHPQSLQSTGLHLPM</sequence>
<evidence type="ECO:0000313" key="2">
    <source>
        <dbReference type="EMBL" id="KAB0355059.1"/>
    </source>
</evidence>
<feature type="compositionally biased region" description="Polar residues" evidence="1">
    <location>
        <begin position="118"/>
        <end position="129"/>
    </location>
</feature>
<feature type="compositionally biased region" description="Low complexity" evidence="1">
    <location>
        <begin position="97"/>
        <end position="110"/>
    </location>
</feature>
<dbReference type="EMBL" id="VCEB01000022">
    <property type="protein sequence ID" value="KAB0355059.1"/>
    <property type="molecule type" value="Genomic_DNA"/>
</dbReference>